<sequence>MVRLSVLALSVSVSAPVLAQVPAPEGTTAIAIGEFTGTGDPGSDVLGASLGEILLVDAVQMLDTNGAFADCPAIVVEWKRRRDVQAEIDLQQGEAFDPATRVTPGQLIAPSVMITGATSIEGGLASYVVEMRSHPDGQVIKSFTGTTAEAAIRDLGPEIARQLLDTLCPKGWTAKGGTVGGGPGVDITGSVAALEVPFELSGTFQGGTVLFSYSPTDTASGRVSYTFSGSGVTGTGTGSYTATPQPDGTVRLEQTTTGCVDGIANSCRTVTDVVTLTPESR</sequence>
<feature type="signal peptide" evidence="1">
    <location>
        <begin position="1"/>
        <end position="19"/>
    </location>
</feature>
<dbReference type="RefSeq" id="WP_164625340.1">
    <property type="nucleotide sequence ID" value="NZ_JAAIVJ010000005.1"/>
</dbReference>
<name>A0A6M0QT83_9RHOB</name>
<keyword evidence="1" id="KW-0732">Signal</keyword>
<keyword evidence="3" id="KW-1185">Reference proteome</keyword>
<evidence type="ECO:0000256" key="1">
    <source>
        <dbReference type="SAM" id="SignalP"/>
    </source>
</evidence>
<protein>
    <submittedName>
        <fullName evidence="2">Uncharacterized protein</fullName>
    </submittedName>
</protein>
<evidence type="ECO:0000313" key="2">
    <source>
        <dbReference type="EMBL" id="NEY90656.1"/>
    </source>
</evidence>
<accession>A0A6M0QT83</accession>
<reference evidence="2 3" key="1">
    <citation type="submission" date="2020-02" db="EMBL/GenBank/DDBJ databases">
        <authorList>
            <person name="Chen W.-M."/>
        </authorList>
    </citation>
    <scope>NUCLEOTIDE SEQUENCE [LARGE SCALE GENOMIC DNA]</scope>
    <source>
        <strain evidence="2 3">KMS-5</strain>
    </source>
</reference>
<dbReference type="EMBL" id="JAAIVJ010000005">
    <property type="protein sequence ID" value="NEY90656.1"/>
    <property type="molecule type" value="Genomic_DNA"/>
</dbReference>
<evidence type="ECO:0000313" key="3">
    <source>
        <dbReference type="Proteomes" id="UP000477782"/>
    </source>
</evidence>
<proteinExistence type="predicted"/>
<dbReference type="AlphaFoldDB" id="A0A6M0QT83"/>
<organism evidence="2 3">
    <name type="scientific">Tabrizicola oligotrophica</name>
    <dbReference type="NCBI Taxonomy" id="2710650"/>
    <lineage>
        <taxon>Bacteria</taxon>
        <taxon>Pseudomonadati</taxon>
        <taxon>Pseudomonadota</taxon>
        <taxon>Alphaproteobacteria</taxon>
        <taxon>Rhodobacterales</taxon>
        <taxon>Paracoccaceae</taxon>
        <taxon>Tabrizicola</taxon>
    </lineage>
</organism>
<feature type="chain" id="PRO_5026883227" evidence="1">
    <location>
        <begin position="20"/>
        <end position="281"/>
    </location>
</feature>
<comment type="caution">
    <text evidence="2">The sequence shown here is derived from an EMBL/GenBank/DDBJ whole genome shotgun (WGS) entry which is preliminary data.</text>
</comment>
<gene>
    <name evidence="2" type="ORF">G4Z14_10150</name>
</gene>
<dbReference type="Proteomes" id="UP000477782">
    <property type="component" value="Unassembled WGS sequence"/>
</dbReference>